<evidence type="ECO:0000256" key="2">
    <source>
        <dbReference type="ARBA" id="ARBA00022801"/>
    </source>
</evidence>
<gene>
    <name evidence="5" type="ORF">E4K65_42015</name>
</gene>
<dbReference type="SUPFAM" id="SSF51126">
    <property type="entry name" value="Pectin lyase-like"/>
    <property type="match status" value="1"/>
</dbReference>
<keyword evidence="3 4" id="KW-0326">Glycosidase</keyword>
<dbReference type="InterPro" id="IPR011050">
    <property type="entry name" value="Pectin_lyase_fold/virulence"/>
</dbReference>
<comment type="caution">
    <text evidence="5">The sequence shown here is derived from an EMBL/GenBank/DDBJ whole genome shotgun (WGS) entry which is preliminary data.</text>
</comment>
<sequence>MAQAARGDGMSIGSELDSGARDILVRNLTVDDTPLGVRTKSDVGRGGLVERVAYGNVCLKSLW</sequence>
<comment type="similarity">
    <text evidence="1 4">Belongs to the glycosyl hydrolase 28 family.</text>
</comment>
<dbReference type="AlphaFoldDB" id="A0A4Y9L4I6"/>
<evidence type="ECO:0000256" key="1">
    <source>
        <dbReference type="ARBA" id="ARBA00008834"/>
    </source>
</evidence>
<reference evidence="5 6" key="1">
    <citation type="submission" date="2019-03" db="EMBL/GenBank/DDBJ databases">
        <title>Bradyrhizobium diversity isolated from nodules of Chamaecrista fasciculata.</title>
        <authorList>
            <person name="Klepa M.S."/>
            <person name="Urquiaga M.O."/>
            <person name="Hungria M."/>
            <person name="Delamuta J.R."/>
        </authorList>
    </citation>
    <scope>NUCLEOTIDE SEQUENCE [LARGE SCALE GENOMIC DNA]</scope>
    <source>
        <strain evidence="5 6">CNPSo 3448</strain>
    </source>
</reference>
<evidence type="ECO:0000256" key="4">
    <source>
        <dbReference type="RuleBase" id="RU361169"/>
    </source>
</evidence>
<dbReference type="Pfam" id="PF00295">
    <property type="entry name" value="Glyco_hydro_28"/>
    <property type="match status" value="1"/>
</dbReference>
<dbReference type="GO" id="GO:0005975">
    <property type="term" value="P:carbohydrate metabolic process"/>
    <property type="evidence" value="ECO:0007669"/>
    <property type="project" value="InterPro"/>
</dbReference>
<keyword evidence="6" id="KW-1185">Reference proteome</keyword>
<evidence type="ECO:0000256" key="3">
    <source>
        <dbReference type="ARBA" id="ARBA00023295"/>
    </source>
</evidence>
<organism evidence="5 6">
    <name type="scientific">Bradyrhizobium niftali</name>
    <dbReference type="NCBI Taxonomy" id="2560055"/>
    <lineage>
        <taxon>Bacteria</taxon>
        <taxon>Pseudomonadati</taxon>
        <taxon>Pseudomonadota</taxon>
        <taxon>Alphaproteobacteria</taxon>
        <taxon>Hyphomicrobiales</taxon>
        <taxon>Nitrobacteraceae</taxon>
        <taxon>Bradyrhizobium</taxon>
    </lineage>
</organism>
<dbReference type="InterPro" id="IPR012334">
    <property type="entry name" value="Pectin_lyas_fold"/>
</dbReference>
<proteinExistence type="inferred from homology"/>
<evidence type="ECO:0000313" key="6">
    <source>
        <dbReference type="Proteomes" id="UP000297966"/>
    </source>
</evidence>
<dbReference type="InterPro" id="IPR000743">
    <property type="entry name" value="Glyco_hydro_28"/>
</dbReference>
<dbReference type="EMBL" id="SPQT01000041">
    <property type="protein sequence ID" value="TFV38468.1"/>
    <property type="molecule type" value="Genomic_DNA"/>
</dbReference>
<name>A0A4Y9L4I6_9BRAD</name>
<dbReference type="Gene3D" id="2.160.20.10">
    <property type="entry name" value="Single-stranded right-handed beta-helix, Pectin lyase-like"/>
    <property type="match status" value="1"/>
</dbReference>
<protein>
    <recommendedName>
        <fullName evidence="7">Polygalacturonase</fullName>
    </recommendedName>
</protein>
<dbReference type="Proteomes" id="UP000297966">
    <property type="component" value="Unassembled WGS sequence"/>
</dbReference>
<accession>A0A4Y9L4I6</accession>
<evidence type="ECO:0000313" key="5">
    <source>
        <dbReference type="EMBL" id="TFV38468.1"/>
    </source>
</evidence>
<dbReference type="GO" id="GO:0004650">
    <property type="term" value="F:polygalacturonase activity"/>
    <property type="evidence" value="ECO:0007669"/>
    <property type="project" value="InterPro"/>
</dbReference>
<keyword evidence="2 4" id="KW-0378">Hydrolase</keyword>
<evidence type="ECO:0008006" key="7">
    <source>
        <dbReference type="Google" id="ProtNLM"/>
    </source>
</evidence>